<evidence type="ECO:0000259" key="1">
    <source>
        <dbReference type="Pfam" id="PF00485"/>
    </source>
</evidence>
<organism evidence="2 3">
    <name type="scientific">Leuconostoc kimchii</name>
    <dbReference type="NCBI Taxonomy" id="136609"/>
    <lineage>
        <taxon>Bacteria</taxon>
        <taxon>Bacillati</taxon>
        <taxon>Bacillota</taxon>
        <taxon>Bacilli</taxon>
        <taxon>Lactobacillales</taxon>
        <taxon>Lactobacillaceae</taxon>
        <taxon>Leuconostoc</taxon>
    </lineage>
</organism>
<dbReference type="PANTHER" id="PTHR10285">
    <property type="entry name" value="URIDINE KINASE"/>
    <property type="match status" value="1"/>
</dbReference>
<feature type="domain" description="Phosphoribulokinase/uridine kinase" evidence="1">
    <location>
        <begin position="19"/>
        <end position="143"/>
    </location>
</feature>
<dbReference type="EC" id="2.7.1.33" evidence="2"/>
<proteinExistence type="predicted"/>
<dbReference type="Gene3D" id="3.40.50.300">
    <property type="entry name" value="P-loop containing nucleotide triphosphate hydrolases"/>
    <property type="match status" value="1"/>
</dbReference>
<dbReference type="EMBL" id="CP037939">
    <property type="protein sequence ID" value="QBR48290.1"/>
    <property type="molecule type" value="Genomic_DNA"/>
</dbReference>
<sequence>MDELVQAIKQRYHDTFMSIAIAGSVSVGKSTFAQKLAELLDVNVSVISTDDFLMPNDVLMAKGIFKQKGFPQTYNMTALTQLIMRFQADELSAEIPCYAQELADIHPEKKQRITKPDILIIEGVVALQLEQPDFKIYLDADLTNIKTWYLARTLEMTARAKNDPKSWRYQYAQMPIESFSQLVMTVWDETNQVNLDQYIEPSSVHANAVVRLDKNHDIETIIMK</sequence>
<dbReference type="Proteomes" id="UP000295756">
    <property type="component" value="Chromosome"/>
</dbReference>
<name>A0ABX5SQ77_9LACO</name>
<dbReference type="InterPro" id="IPR006083">
    <property type="entry name" value="PRK/URK"/>
</dbReference>
<dbReference type="RefSeq" id="WP_013103416.1">
    <property type="nucleotide sequence ID" value="NZ_CP037939.1"/>
</dbReference>
<dbReference type="SUPFAM" id="SSF52540">
    <property type="entry name" value="P-loop containing nucleoside triphosphate hydrolases"/>
    <property type="match status" value="1"/>
</dbReference>
<keyword evidence="2" id="KW-0808">Transferase</keyword>
<reference evidence="2 3" key="1">
    <citation type="submission" date="2019-03" db="EMBL/GenBank/DDBJ databases">
        <title>Complete Genome Sequence of Leuconostoc kimchii strain NKJ218 Isolated from Homemade Kimchi.</title>
        <authorList>
            <person name="Jung J.Y."/>
            <person name="Jin H.M."/>
            <person name="Jung J.-W."/>
            <person name="Lee S.-Y."/>
            <person name="Ryu B.-G."/>
            <person name="Han S.-S."/>
            <person name="Kang H.K."/>
            <person name="Choi H.W."/>
            <person name="Chung E.J."/>
            <person name="Choi K.-M."/>
        </authorList>
    </citation>
    <scope>NUCLEOTIDE SEQUENCE [LARGE SCALE GENOMIC DNA]</scope>
    <source>
        <strain evidence="2 3">NKJ218</strain>
    </source>
</reference>
<gene>
    <name evidence="2" type="ORF">EW139_09265</name>
</gene>
<evidence type="ECO:0000313" key="3">
    <source>
        <dbReference type="Proteomes" id="UP000295756"/>
    </source>
</evidence>
<evidence type="ECO:0000313" key="2">
    <source>
        <dbReference type="EMBL" id="QBR48290.1"/>
    </source>
</evidence>
<dbReference type="InterPro" id="IPR027417">
    <property type="entry name" value="P-loop_NTPase"/>
</dbReference>
<protein>
    <submittedName>
        <fullName evidence="2">Type I pantothenate kinase</fullName>
        <ecNumber evidence="2">2.7.1.33</ecNumber>
    </submittedName>
</protein>
<keyword evidence="2" id="KW-0418">Kinase</keyword>
<dbReference type="Pfam" id="PF00485">
    <property type="entry name" value="PRK"/>
    <property type="match status" value="1"/>
</dbReference>
<accession>A0ABX5SQ77</accession>
<keyword evidence="3" id="KW-1185">Reference proteome</keyword>
<dbReference type="GO" id="GO:0004594">
    <property type="term" value="F:pantothenate kinase activity"/>
    <property type="evidence" value="ECO:0007669"/>
    <property type="project" value="UniProtKB-EC"/>
</dbReference>